<dbReference type="EMBL" id="JAVDXU010000004">
    <property type="protein sequence ID" value="MDR7272253.1"/>
    <property type="molecule type" value="Genomic_DNA"/>
</dbReference>
<feature type="region of interest" description="Disordered" evidence="1">
    <location>
        <begin position="1"/>
        <end position="21"/>
    </location>
</feature>
<keyword evidence="2" id="KW-0812">Transmembrane</keyword>
<gene>
    <name evidence="3" type="ORF">J2X20_004927</name>
</gene>
<feature type="transmembrane region" description="Helical" evidence="2">
    <location>
        <begin position="447"/>
        <end position="467"/>
    </location>
</feature>
<protein>
    <recommendedName>
        <fullName evidence="5">Alpha/beta hydrolase</fullName>
    </recommendedName>
</protein>
<feature type="transmembrane region" description="Helical" evidence="2">
    <location>
        <begin position="554"/>
        <end position="571"/>
    </location>
</feature>
<organism evidence="3 4">
    <name type="scientific">Roseateles saccharophilus</name>
    <name type="common">Pseudomonas saccharophila</name>
    <dbReference type="NCBI Taxonomy" id="304"/>
    <lineage>
        <taxon>Bacteria</taxon>
        <taxon>Pseudomonadati</taxon>
        <taxon>Pseudomonadota</taxon>
        <taxon>Betaproteobacteria</taxon>
        <taxon>Burkholderiales</taxon>
        <taxon>Sphaerotilaceae</taxon>
        <taxon>Roseateles</taxon>
    </lineage>
</organism>
<feature type="compositionally biased region" description="Low complexity" evidence="1">
    <location>
        <begin position="1"/>
        <end position="14"/>
    </location>
</feature>
<feature type="region of interest" description="Disordered" evidence="1">
    <location>
        <begin position="632"/>
        <end position="656"/>
    </location>
</feature>
<comment type="caution">
    <text evidence="3">The sequence shown here is derived from an EMBL/GenBank/DDBJ whole genome shotgun (WGS) entry which is preliminary data.</text>
</comment>
<name>A0ABU1YTR7_ROSSA</name>
<evidence type="ECO:0000313" key="4">
    <source>
        <dbReference type="Proteomes" id="UP001180453"/>
    </source>
</evidence>
<proteinExistence type="predicted"/>
<sequence length="656" mass="71614">MTDASQAAQQTATAESIVSASQGRPPMDKIILAIHGIGSQLRSDTIRSVARRFGDRACPPLPVMPLGYFNLGSAAAVRISRLDAKPHDVLSRIGFAEIYWADIPGQVVKANDTLEETKAWGHTVVSRAESQYRRDVPNGHLKTEDFQLGTGVVDEIVETVGVLESLLAVLARMGIFKFELAPLLRDYVGDVQLVTDFPYYRDKILHRFHSALEQVVATFREACPGCDPEIYIVAHSEGTVISFLGLLQALSGKSVIDPDKPSGPPVDDGWIRFVRGYMTIGSPIDKHIVLWPALWQDLDLKSGLANGQVVFGDSQAPRLTLEQQIKWRNYYDLGDPIGFKLDSAMGFLKDKGCEAFEFGSEHDYGFSRYWLPGKAHNDYWNDAEVFGHFIDDVVLPEKDVQAKVPTSSWLVDRVGLAIPYVASFLLHIAAVFLLYEGVTEADAKFDRLPLQILLMSGLLMGITAAARLPRLVHTGGLRWHLAAALAFLAGAAPFFHWLPKGPADYLGGPLTALLAMPISDSTLAGKLALVAAAALIALSGWLLPRKPNWGRRCLVGAGTAVIAFIVVSRLLGSGPGATPPPPAWPVLLAGAAFLYLWWLAILIFDLGFIWHRYIRRSVAVDTMRQWKRGHDARPNASMGLGAPQAPPPATSTEAAH</sequence>
<feature type="transmembrane region" description="Helical" evidence="2">
    <location>
        <begin position="414"/>
        <end position="435"/>
    </location>
</feature>
<dbReference type="Proteomes" id="UP001180453">
    <property type="component" value="Unassembled WGS sequence"/>
</dbReference>
<feature type="transmembrane region" description="Helical" evidence="2">
    <location>
        <begin position="523"/>
        <end position="542"/>
    </location>
</feature>
<keyword evidence="2" id="KW-1133">Transmembrane helix</keyword>
<evidence type="ECO:0000256" key="2">
    <source>
        <dbReference type="SAM" id="Phobius"/>
    </source>
</evidence>
<accession>A0ABU1YTR7</accession>
<dbReference type="RefSeq" id="WP_310271036.1">
    <property type="nucleotide sequence ID" value="NZ_JAVDXU010000004.1"/>
</dbReference>
<feature type="transmembrane region" description="Helical" evidence="2">
    <location>
        <begin position="479"/>
        <end position="498"/>
    </location>
</feature>
<evidence type="ECO:0008006" key="5">
    <source>
        <dbReference type="Google" id="ProtNLM"/>
    </source>
</evidence>
<evidence type="ECO:0000256" key="1">
    <source>
        <dbReference type="SAM" id="MobiDB-lite"/>
    </source>
</evidence>
<evidence type="ECO:0000313" key="3">
    <source>
        <dbReference type="EMBL" id="MDR7272253.1"/>
    </source>
</evidence>
<feature type="transmembrane region" description="Helical" evidence="2">
    <location>
        <begin position="583"/>
        <end position="608"/>
    </location>
</feature>
<reference evidence="3 4" key="1">
    <citation type="submission" date="2023-07" db="EMBL/GenBank/DDBJ databases">
        <title>Sorghum-associated microbial communities from plants grown in Nebraska, USA.</title>
        <authorList>
            <person name="Schachtman D."/>
        </authorList>
    </citation>
    <scope>NUCLEOTIDE SEQUENCE [LARGE SCALE GENOMIC DNA]</scope>
    <source>
        <strain evidence="3 4">BE314</strain>
    </source>
</reference>
<keyword evidence="4" id="KW-1185">Reference proteome</keyword>
<keyword evidence="2" id="KW-0472">Membrane</keyword>